<organism evidence="1">
    <name type="scientific">marine metagenome</name>
    <dbReference type="NCBI Taxonomy" id="408172"/>
    <lineage>
        <taxon>unclassified sequences</taxon>
        <taxon>metagenomes</taxon>
        <taxon>ecological metagenomes</taxon>
    </lineage>
</organism>
<dbReference type="EMBL" id="UINC01101936">
    <property type="protein sequence ID" value="SVC63156.1"/>
    <property type="molecule type" value="Genomic_DNA"/>
</dbReference>
<reference evidence="1" key="1">
    <citation type="submission" date="2018-05" db="EMBL/GenBank/DDBJ databases">
        <authorList>
            <person name="Lanie J.A."/>
            <person name="Ng W.-L."/>
            <person name="Kazmierczak K.M."/>
            <person name="Andrzejewski T.M."/>
            <person name="Davidsen T.M."/>
            <person name="Wayne K.J."/>
            <person name="Tettelin H."/>
            <person name="Glass J.I."/>
            <person name="Rusch D."/>
            <person name="Podicherti R."/>
            <person name="Tsui H.-C.T."/>
            <person name="Winkler M.E."/>
        </authorList>
    </citation>
    <scope>NUCLEOTIDE SEQUENCE</scope>
</reference>
<accession>A0A382NPX8</accession>
<protein>
    <submittedName>
        <fullName evidence="1">Uncharacterized protein</fullName>
    </submittedName>
</protein>
<proteinExistence type="predicted"/>
<evidence type="ECO:0000313" key="1">
    <source>
        <dbReference type="EMBL" id="SVC63156.1"/>
    </source>
</evidence>
<sequence>VSGREVLGSVAQQVSWITSDDLLAGTPHSLTDDSIHGPVNAVTPCP</sequence>
<feature type="non-terminal residue" evidence="1">
    <location>
        <position position="46"/>
    </location>
</feature>
<name>A0A382NPX8_9ZZZZ</name>
<gene>
    <name evidence="1" type="ORF">METZ01_LOCUS316010</name>
</gene>
<feature type="non-terminal residue" evidence="1">
    <location>
        <position position="1"/>
    </location>
</feature>
<dbReference type="AlphaFoldDB" id="A0A382NPX8"/>